<proteinExistence type="predicted"/>
<organism evidence="2 3">
    <name type="scientific">Anas platyrhynchos</name>
    <name type="common">Mallard</name>
    <name type="synonym">Anas boschas</name>
    <dbReference type="NCBI Taxonomy" id="8839"/>
    <lineage>
        <taxon>Eukaryota</taxon>
        <taxon>Metazoa</taxon>
        <taxon>Chordata</taxon>
        <taxon>Craniata</taxon>
        <taxon>Vertebrata</taxon>
        <taxon>Euteleostomi</taxon>
        <taxon>Archelosauria</taxon>
        <taxon>Archosauria</taxon>
        <taxon>Dinosauria</taxon>
        <taxon>Saurischia</taxon>
        <taxon>Theropoda</taxon>
        <taxon>Coelurosauria</taxon>
        <taxon>Aves</taxon>
        <taxon>Neognathae</taxon>
        <taxon>Galloanserae</taxon>
        <taxon>Anseriformes</taxon>
        <taxon>Anatidae</taxon>
        <taxon>Anatinae</taxon>
        <taxon>Anas</taxon>
    </lineage>
</organism>
<reference evidence="3" key="1">
    <citation type="journal article" date="2013" name="Nat. Genet.">
        <title>The duck genome and transcriptome provide insight into an avian influenza virus reservoir species.</title>
        <authorList>
            <person name="Huang Y."/>
            <person name="Li Y."/>
            <person name="Burt D.W."/>
            <person name="Chen H."/>
            <person name="Zhang Y."/>
            <person name="Qian W."/>
            <person name="Kim H."/>
            <person name="Gan S."/>
            <person name="Zhao Y."/>
            <person name="Li J."/>
            <person name="Yi K."/>
            <person name="Feng H."/>
            <person name="Zhu P."/>
            <person name="Li B."/>
            <person name="Liu Q."/>
            <person name="Fairley S."/>
            <person name="Magor K.E."/>
            <person name="Du Z."/>
            <person name="Hu X."/>
            <person name="Goodman L."/>
            <person name="Tafer H."/>
            <person name="Vignal A."/>
            <person name="Lee T."/>
            <person name="Kim K.W."/>
            <person name="Sheng Z."/>
            <person name="An Y."/>
            <person name="Searle S."/>
            <person name="Herrero J."/>
            <person name="Groenen M.A."/>
            <person name="Crooijmans R.P."/>
            <person name="Faraut T."/>
            <person name="Cai Q."/>
            <person name="Webster R.G."/>
            <person name="Aldridge J.R."/>
            <person name="Warren W.C."/>
            <person name="Bartschat S."/>
            <person name="Kehr S."/>
            <person name="Marz M."/>
            <person name="Stadler P.F."/>
            <person name="Smith J."/>
            <person name="Kraus R.H."/>
            <person name="Zhao Y."/>
            <person name="Ren L."/>
            <person name="Fei J."/>
            <person name="Morisson M."/>
            <person name="Kaiser P."/>
            <person name="Griffin D.K."/>
            <person name="Rao M."/>
            <person name="Pitel F."/>
            <person name="Wang J."/>
            <person name="Li N."/>
        </authorList>
    </citation>
    <scope>NUCLEOTIDE SEQUENCE [LARGE SCALE GENOMIC DNA]</scope>
</reference>
<name>R0JMM3_ANAPL</name>
<sequence length="254" mass="27782">MGCAGLRVVVLGCLLSAVSVPGSEPAVPRCPLLRKGFGEGFLLWANFRQLWKRWWLKTYEISPEAKPTNHQPWFCWALQTTDSVEMLVFMTRCCFSLILVLAVSELRALAHPAAQQGLVVLPAPPCQHSSSPLQPPHLQAHELPRELLKLPLSIAPDLGIPSALHRHPKSYNFLEPSEQMNPTLQQVSSTRPECSIILEIEEERSQCLAEIAMDNQTSGKGPPSSLRGLQADIPGLTSTLSLPFLNPSSAGAGQ</sequence>
<evidence type="ECO:0000313" key="2">
    <source>
        <dbReference type="EMBL" id="EOA98590.1"/>
    </source>
</evidence>
<keyword evidence="3" id="KW-1185">Reference proteome</keyword>
<dbReference type="Proteomes" id="UP000296049">
    <property type="component" value="Unassembled WGS sequence"/>
</dbReference>
<dbReference type="EMBL" id="KB743458">
    <property type="protein sequence ID" value="EOA98590.1"/>
    <property type="molecule type" value="Genomic_DNA"/>
</dbReference>
<dbReference type="AlphaFoldDB" id="R0JMM3"/>
<keyword evidence="1" id="KW-0732">Signal</keyword>
<evidence type="ECO:0000313" key="3">
    <source>
        <dbReference type="Proteomes" id="UP000296049"/>
    </source>
</evidence>
<protein>
    <submittedName>
        <fullName evidence="2">Uncharacterized protein</fullName>
    </submittedName>
</protein>
<evidence type="ECO:0000256" key="1">
    <source>
        <dbReference type="SAM" id="SignalP"/>
    </source>
</evidence>
<accession>R0JMM3</accession>
<feature type="signal peptide" evidence="1">
    <location>
        <begin position="1"/>
        <end position="25"/>
    </location>
</feature>
<feature type="chain" id="PRO_5004353594" evidence="1">
    <location>
        <begin position="26"/>
        <end position="254"/>
    </location>
</feature>
<gene>
    <name evidence="2" type="ORF">Anapl_11851</name>
</gene>